<reference evidence="1 2" key="1">
    <citation type="submission" date="2020-08" db="EMBL/GenBank/DDBJ databases">
        <title>Genomic Encyclopedia of Type Strains, Phase IV (KMG-IV): sequencing the most valuable type-strain genomes for metagenomic binning, comparative biology and taxonomic classification.</title>
        <authorList>
            <person name="Goeker M."/>
        </authorList>
    </citation>
    <scope>NUCLEOTIDE SEQUENCE [LARGE SCALE GENOMIC DNA]</scope>
    <source>
        <strain evidence="1 2">DSM 102234</strain>
    </source>
</reference>
<sequence>MTLEDVDVSRLEELLEQERALLLAGDLEGLGALLPLKEELVETFLSDFGANREKILPLEMRLQRNQVLLGSALDGIRAVATRLAALRQVRVALDIYDAQGRKQNVAASSRSKVEKRA</sequence>
<evidence type="ECO:0008006" key="3">
    <source>
        <dbReference type="Google" id="ProtNLM"/>
    </source>
</evidence>
<name>A0A7W6EAD3_9RHOB</name>
<gene>
    <name evidence="1" type="ORF">GGR95_001840</name>
</gene>
<comment type="caution">
    <text evidence="1">The sequence shown here is derived from an EMBL/GenBank/DDBJ whole genome shotgun (WGS) entry which is preliminary data.</text>
</comment>
<protein>
    <recommendedName>
        <fullName evidence="3">FlgN protein</fullName>
    </recommendedName>
</protein>
<keyword evidence="2" id="KW-1185">Reference proteome</keyword>
<dbReference type="EMBL" id="JACIEI010000004">
    <property type="protein sequence ID" value="MBB3994199.1"/>
    <property type="molecule type" value="Genomic_DNA"/>
</dbReference>
<proteinExistence type="predicted"/>
<dbReference type="RefSeq" id="WP_221384795.1">
    <property type="nucleotide sequence ID" value="NZ_JACIEI010000004.1"/>
</dbReference>
<accession>A0A7W6EAD3</accession>
<evidence type="ECO:0000313" key="2">
    <source>
        <dbReference type="Proteomes" id="UP000530268"/>
    </source>
</evidence>
<dbReference type="Proteomes" id="UP000530268">
    <property type="component" value="Unassembled WGS sequence"/>
</dbReference>
<evidence type="ECO:0000313" key="1">
    <source>
        <dbReference type="EMBL" id="MBB3994199.1"/>
    </source>
</evidence>
<organism evidence="1 2">
    <name type="scientific">Sulfitobacter undariae</name>
    <dbReference type="NCBI Taxonomy" id="1563671"/>
    <lineage>
        <taxon>Bacteria</taxon>
        <taxon>Pseudomonadati</taxon>
        <taxon>Pseudomonadota</taxon>
        <taxon>Alphaproteobacteria</taxon>
        <taxon>Rhodobacterales</taxon>
        <taxon>Roseobacteraceae</taxon>
        <taxon>Sulfitobacter</taxon>
    </lineage>
</organism>
<dbReference type="AlphaFoldDB" id="A0A7W6EAD3"/>